<dbReference type="EMBL" id="NNAY01000003">
    <property type="protein sequence ID" value="OXU32257.1"/>
    <property type="molecule type" value="Genomic_DNA"/>
</dbReference>
<dbReference type="Proteomes" id="UP000215335">
    <property type="component" value="Unassembled WGS sequence"/>
</dbReference>
<comment type="caution">
    <text evidence="1">The sequence shown here is derived from an EMBL/GenBank/DDBJ whole genome shotgun (WGS) entry which is preliminary data.</text>
</comment>
<proteinExistence type="predicted"/>
<dbReference type="AlphaFoldDB" id="A0A232FPH1"/>
<name>A0A232FPH1_9HYME</name>
<sequence>MRLTIIARISSLALYLEIRKKGSKFVFHLRKVALDCWLRFEKCRATDATPHAAYNKLMLDYLKLGHVELVTDAHKSLMLMKKDIRLRLVKKYQTLNEL</sequence>
<keyword evidence="2" id="KW-1185">Reference proteome</keyword>
<feature type="non-terminal residue" evidence="1">
    <location>
        <position position="98"/>
    </location>
</feature>
<organism evidence="1 2">
    <name type="scientific">Trichomalopsis sarcophagae</name>
    <dbReference type="NCBI Taxonomy" id="543379"/>
    <lineage>
        <taxon>Eukaryota</taxon>
        <taxon>Metazoa</taxon>
        <taxon>Ecdysozoa</taxon>
        <taxon>Arthropoda</taxon>
        <taxon>Hexapoda</taxon>
        <taxon>Insecta</taxon>
        <taxon>Pterygota</taxon>
        <taxon>Neoptera</taxon>
        <taxon>Endopterygota</taxon>
        <taxon>Hymenoptera</taxon>
        <taxon>Apocrita</taxon>
        <taxon>Proctotrupomorpha</taxon>
        <taxon>Chalcidoidea</taxon>
        <taxon>Pteromalidae</taxon>
        <taxon>Pteromalinae</taxon>
        <taxon>Trichomalopsis</taxon>
    </lineage>
</organism>
<evidence type="ECO:0000313" key="1">
    <source>
        <dbReference type="EMBL" id="OXU32257.1"/>
    </source>
</evidence>
<evidence type="ECO:0000313" key="2">
    <source>
        <dbReference type="Proteomes" id="UP000215335"/>
    </source>
</evidence>
<gene>
    <name evidence="1" type="ORF">TSAR_008078</name>
</gene>
<accession>A0A232FPH1</accession>
<protein>
    <submittedName>
        <fullName evidence="1">Uncharacterized protein</fullName>
    </submittedName>
</protein>
<reference evidence="1 2" key="1">
    <citation type="journal article" date="2017" name="Curr. Biol.">
        <title>The Evolution of Venom by Co-option of Single-Copy Genes.</title>
        <authorList>
            <person name="Martinson E.O."/>
            <person name="Mrinalini"/>
            <person name="Kelkar Y.D."/>
            <person name="Chang C.H."/>
            <person name="Werren J.H."/>
        </authorList>
    </citation>
    <scope>NUCLEOTIDE SEQUENCE [LARGE SCALE GENOMIC DNA]</scope>
    <source>
        <strain evidence="1 2">Alberta</strain>
        <tissue evidence="1">Whole body</tissue>
    </source>
</reference>